<evidence type="ECO:0000256" key="11">
    <source>
        <dbReference type="ARBA" id="ARBA00022833"/>
    </source>
</evidence>
<keyword evidence="8" id="KW-0732">Signal</keyword>
<dbReference type="EMBL" id="MEKH01000006">
    <property type="protein sequence ID" value="ODO06549.1"/>
    <property type="molecule type" value="Genomic_DNA"/>
</dbReference>
<evidence type="ECO:0000256" key="1">
    <source>
        <dbReference type="ARBA" id="ARBA00000900"/>
    </source>
</evidence>
<dbReference type="GO" id="GO:0012505">
    <property type="term" value="C:endomembrane system"/>
    <property type="evidence" value="ECO:0007669"/>
    <property type="project" value="UniProtKB-SubCell"/>
</dbReference>
<organism evidence="17 18">
    <name type="scientific">Cryptococcus amylolentus CBS 6273</name>
    <dbReference type="NCBI Taxonomy" id="1296118"/>
    <lineage>
        <taxon>Eukaryota</taxon>
        <taxon>Fungi</taxon>
        <taxon>Dikarya</taxon>
        <taxon>Basidiomycota</taxon>
        <taxon>Agaricomycotina</taxon>
        <taxon>Tremellomycetes</taxon>
        <taxon>Tremellales</taxon>
        <taxon>Cryptococcaceae</taxon>
        <taxon>Cryptococcus</taxon>
    </lineage>
</organism>
<evidence type="ECO:0000313" key="18">
    <source>
        <dbReference type="Proteomes" id="UP000095149"/>
    </source>
</evidence>
<evidence type="ECO:0000256" key="5">
    <source>
        <dbReference type="ARBA" id="ARBA00022679"/>
    </source>
</evidence>
<dbReference type="SUPFAM" id="SSF57850">
    <property type="entry name" value="RING/U-box"/>
    <property type="match status" value="1"/>
</dbReference>
<evidence type="ECO:0000256" key="13">
    <source>
        <dbReference type="ARBA" id="ARBA00023136"/>
    </source>
</evidence>
<feature type="transmembrane region" description="Helical" evidence="14">
    <location>
        <begin position="459"/>
        <end position="479"/>
    </location>
</feature>
<evidence type="ECO:0000256" key="8">
    <source>
        <dbReference type="ARBA" id="ARBA00022729"/>
    </source>
</evidence>
<protein>
    <recommendedName>
        <fullName evidence="4">RING-type E3 ubiquitin transferase</fullName>
        <ecNumber evidence="4">2.3.2.27</ecNumber>
    </recommendedName>
</protein>
<dbReference type="Pfam" id="PF11145">
    <property type="entry name" value="DUF2921"/>
    <property type="match status" value="1"/>
</dbReference>
<dbReference type="GO" id="GO:0043161">
    <property type="term" value="P:proteasome-mediated ubiquitin-dependent protein catabolic process"/>
    <property type="evidence" value="ECO:0007669"/>
    <property type="project" value="TreeGrafter"/>
</dbReference>
<keyword evidence="10" id="KW-0833">Ubl conjugation pathway</keyword>
<evidence type="ECO:0000256" key="4">
    <source>
        <dbReference type="ARBA" id="ARBA00012483"/>
    </source>
</evidence>
<sequence>MVRVLHYALLTSFGVIAVSLYHIWGYDRAWRTMQSVVNAWQSSEEGTSIPQFMTLPSSLVPTEYRYDLDANAPYPFLDGRHIGYRVHPLPLELAIAQSRSHSPSSGAPFWPGNSLDKNLTGKEDGSIWAGMEQMDMVLAYDPFDKMLWEGKERRGEYVQRAKIQSNDSPPFEGWNRIAGRMRLMFGASGALSLGRKIQYDLVGLHNERDGTCRIYGFPQGRTPNLQHAQRFLERSLEDYDMGKEEVITLSKIKASELPATWLMSRLQETTPDCALLAHFTLPPLLSPPEPHAQPLTVHDLNLHNLTTGKAASLGFRGVAVADGCGWAMGLEGTMARETLSDWRERKMQSTYAALGMRQPFFPLLGHSFDRKLTKNTSRGMISMMMLVDCFLLVITTVLGFFDDDWSMPHTRDITEARTTSENSRSFHSSPAIFALTYSPPTRNILPVKVTYMLEEMQRWFIGSSSCLSALLGCIAFFSLPVLLRTAILPITAFILYSFWVPQIIRNTYEGSRFSLGWIAIMLQSTAPTVLFLCTFIFADLTMIEYRSWPYGIVAWQVVQISILFAQSMYSPNSRYLPPFLAPKFYASSYQPPFTTELRAALNLCDSPTCHICYEAIRFPQPPLDLDNAEKCETGINNQAEEVVGDDEDHLLPEIARSEEEGKEEVVTLHESGEAPAADDWAVGPCGHVWHMTCLEKWLAISPICPLCTLELPPLLLGDADTRSAMGVIIGM</sequence>
<dbReference type="AlphaFoldDB" id="A0A1E3K0F1"/>
<feature type="transmembrane region" description="Helical" evidence="14">
    <location>
        <begin position="6"/>
        <end position="24"/>
    </location>
</feature>
<dbReference type="Gene3D" id="3.30.40.10">
    <property type="entry name" value="Zinc/RING finger domain, C3HC4 (zinc finger)"/>
    <property type="match status" value="1"/>
</dbReference>
<dbReference type="Proteomes" id="UP000095149">
    <property type="component" value="Unassembled WGS sequence"/>
</dbReference>
<evidence type="ECO:0000256" key="3">
    <source>
        <dbReference type="ARBA" id="ARBA00004906"/>
    </source>
</evidence>
<keyword evidence="13 14" id="KW-0472">Membrane</keyword>
<dbReference type="InterPro" id="IPR021319">
    <property type="entry name" value="DUF2921"/>
</dbReference>
<proteinExistence type="predicted"/>
<feature type="transmembrane region" description="Helical" evidence="14">
    <location>
        <begin position="380"/>
        <end position="401"/>
    </location>
</feature>
<comment type="catalytic activity">
    <reaction evidence="1">
        <text>S-ubiquitinyl-[E2 ubiquitin-conjugating enzyme]-L-cysteine + [acceptor protein]-L-lysine = [E2 ubiquitin-conjugating enzyme]-L-cysteine + N(6)-ubiquitinyl-[acceptor protein]-L-lysine.</text>
        <dbReference type="EC" id="2.3.2.27"/>
    </reaction>
</comment>
<feature type="transmembrane region" description="Helical" evidence="14">
    <location>
        <begin position="486"/>
        <end position="504"/>
    </location>
</feature>
<keyword evidence="5" id="KW-0808">Transferase</keyword>
<dbReference type="InterPro" id="IPR050731">
    <property type="entry name" value="HRD1_E3_ubiq-ligases"/>
</dbReference>
<comment type="caution">
    <text evidence="17">The sequence shown here is derived from an EMBL/GenBank/DDBJ whole genome shotgun (WGS) entry which is preliminary data.</text>
</comment>
<dbReference type="Pfam" id="PF12678">
    <property type="entry name" value="zf-rbx1"/>
    <property type="match status" value="1"/>
</dbReference>
<dbReference type="InterPro" id="IPR024766">
    <property type="entry name" value="Znf_RING_H2"/>
</dbReference>
<keyword evidence="11" id="KW-0862">Zinc</keyword>
<gene>
    <name evidence="17" type="ORF">I350_03904</name>
</gene>
<keyword evidence="7" id="KW-0479">Metal-binding</keyword>
<reference evidence="17 18" key="1">
    <citation type="submission" date="2016-06" db="EMBL/GenBank/DDBJ databases">
        <title>Evolution of pathogenesis and genome organization in the Tremellales.</title>
        <authorList>
            <person name="Cuomo C."/>
            <person name="Litvintseva A."/>
            <person name="Heitman J."/>
            <person name="Chen Y."/>
            <person name="Sun S."/>
            <person name="Springer D."/>
            <person name="Dromer F."/>
            <person name="Young S."/>
            <person name="Zeng Q."/>
            <person name="Chapman S."/>
            <person name="Gujja S."/>
            <person name="Saif S."/>
            <person name="Birren B."/>
        </authorList>
    </citation>
    <scope>NUCLEOTIDE SEQUENCE [LARGE SCALE GENOMIC DNA]</scope>
    <source>
        <strain evidence="17 18">CBS 6273</strain>
    </source>
</reference>
<keyword evidence="9" id="KW-0863">Zinc-finger</keyword>
<accession>A0A1E3K0F1</accession>
<evidence type="ECO:0000256" key="2">
    <source>
        <dbReference type="ARBA" id="ARBA00004127"/>
    </source>
</evidence>
<comment type="subcellular location">
    <subcellularLocation>
        <location evidence="2">Endomembrane system</location>
        <topology evidence="2">Multi-pass membrane protein</topology>
    </subcellularLocation>
</comment>
<evidence type="ECO:0000256" key="10">
    <source>
        <dbReference type="ARBA" id="ARBA00022786"/>
    </source>
</evidence>
<dbReference type="GO" id="GO:0008270">
    <property type="term" value="F:zinc ion binding"/>
    <property type="evidence" value="ECO:0007669"/>
    <property type="project" value="UniProtKB-KW"/>
</dbReference>
<name>A0A1E3K0F1_9TREE</name>
<keyword evidence="12 14" id="KW-1133">Transmembrane helix</keyword>
<comment type="pathway">
    <text evidence="3">Protein modification; protein ubiquitination.</text>
</comment>
<evidence type="ECO:0000313" key="17">
    <source>
        <dbReference type="EMBL" id="ODO06549.1"/>
    </source>
</evidence>
<dbReference type="PANTHER" id="PTHR22763:SF162">
    <property type="entry name" value="TRANSMEMBRANE E3 UBIQUITIN-PROTEIN LIGASE 1"/>
    <property type="match status" value="1"/>
</dbReference>
<dbReference type="GO" id="GO:0016567">
    <property type="term" value="P:protein ubiquitination"/>
    <property type="evidence" value="ECO:0007669"/>
    <property type="project" value="UniProtKB-UniPathway"/>
</dbReference>
<evidence type="ECO:0000259" key="16">
    <source>
        <dbReference type="Pfam" id="PF12678"/>
    </source>
</evidence>
<evidence type="ECO:0000256" key="6">
    <source>
        <dbReference type="ARBA" id="ARBA00022692"/>
    </source>
</evidence>
<evidence type="ECO:0000256" key="12">
    <source>
        <dbReference type="ARBA" id="ARBA00022989"/>
    </source>
</evidence>
<dbReference type="PANTHER" id="PTHR22763">
    <property type="entry name" value="RING ZINC FINGER PROTEIN"/>
    <property type="match status" value="1"/>
</dbReference>
<keyword evidence="6 14" id="KW-0812">Transmembrane</keyword>
<evidence type="ECO:0000256" key="9">
    <source>
        <dbReference type="ARBA" id="ARBA00022771"/>
    </source>
</evidence>
<feature type="transmembrane region" description="Helical" evidence="14">
    <location>
        <begin position="550"/>
        <end position="569"/>
    </location>
</feature>
<evidence type="ECO:0000256" key="7">
    <source>
        <dbReference type="ARBA" id="ARBA00022723"/>
    </source>
</evidence>
<feature type="domain" description="SWEET-like" evidence="15">
    <location>
        <begin position="463"/>
        <end position="572"/>
    </location>
</feature>
<dbReference type="GO" id="GO:0061630">
    <property type="term" value="F:ubiquitin protein ligase activity"/>
    <property type="evidence" value="ECO:0007669"/>
    <property type="project" value="UniProtKB-EC"/>
</dbReference>
<evidence type="ECO:0000256" key="14">
    <source>
        <dbReference type="SAM" id="Phobius"/>
    </source>
</evidence>
<dbReference type="EC" id="2.3.2.27" evidence="4"/>
<dbReference type="OrthoDB" id="9984778at2759"/>
<dbReference type="InterPro" id="IPR013083">
    <property type="entry name" value="Znf_RING/FYVE/PHD"/>
</dbReference>
<feature type="domain" description="Zinc finger RING-H2-type" evidence="16">
    <location>
        <begin position="679"/>
        <end position="707"/>
    </location>
</feature>
<evidence type="ECO:0000259" key="15">
    <source>
        <dbReference type="Pfam" id="PF11145"/>
    </source>
</evidence>
<feature type="transmembrane region" description="Helical" evidence="14">
    <location>
        <begin position="516"/>
        <end position="538"/>
    </location>
</feature>
<dbReference type="UniPathway" id="UPA00143"/>